<dbReference type="HOGENOM" id="CLU_006972_0_0_1"/>
<evidence type="ECO:0000256" key="1">
    <source>
        <dbReference type="SAM" id="MobiDB-lite"/>
    </source>
</evidence>
<dbReference type="GO" id="GO:0006891">
    <property type="term" value="P:intra-Golgi vesicle-mediated transport"/>
    <property type="evidence" value="ECO:0007669"/>
    <property type="project" value="InterPro"/>
</dbReference>
<name>A0A0C3PM15_PISTI</name>
<dbReference type="EMBL" id="KN831954">
    <property type="protein sequence ID" value="KIO09334.1"/>
    <property type="molecule type" value="Genomic_DNA"/>
</dbReference>
<feature type="region of interest" description="Disordered" evidence="1">
    <location>
        <begin position="534"/>
        <end position="553"/>
    </location>
</feature>
<dbReference type="Proteomes" id="UP000054217">
    <property type="component" value="Unassembled WGS sequence"/>
</dbReference>
<accession>A0A0C3PM15</accession>
<dbReference type="AlphaFoldDB" id="A0A0C3PM15"/>
<keyword evidence="3" id="KW-1185">Reference proteome</keyword>
<dbReference type="STRING" id="870435.A0A0C3PM15"/>
<feature type="compositionally biased region" description="Polar residues" evidence="1">
    <location>
        <begin position="538"/>
        <end position="548"/>
    </location>
</feature>
<organism evidence="2 3">
    <name type="scientific">Pisolithus tinctorius Marx 270</name>
    <dbReference type="NCBI Taxonomy" id="870435"/>
    <lineage>
        <taxon>Eukaryota</taxon>
        <taxon>Fungi</taxon>
        <taxon>Dikarya</taxon>
        <taxon>Basidiomycota</taxon>
        <taxon>Agaricomycotina</taxon>
        <taxon>Agaricomycetes</taxon>
        <taxon>Agaricomycetidae</taxon>
        <taxon>Boletales</taxon>
        <taxon>Sclerodermatineae</taxon>
        <taxon>Pisolithaceae</taxon>
        <taxon>Pisolithus</taxon>
    </lineage>
</organism>
<feature type="region of interest" description="Disordered" evidence="1">
    <location>
        <begin position="612"/>
        <end position="643"/>
    </location>
</feature>
<feature type="compositionally biased region" description="Polar residues" evidence="1">
    <location>
        <begin position="612"/>
        <end position="632"/>
    </location>
</feature>
<evidence type="ECO:0000313" key="3">
    <source>
        <dbReference type="Proteomes" id="UP000054217"/>
    </source>
</evidence>
<evidence type="ECO:0000313" key="2">
    <source>
        <dbReference type="EMBL" id="KIO09334.1"/>
    </source>
</evidence>
<feature type="compositionally biased region" description="Polar residues" evidence="1">
    <location>
        <begin position="117"/>
        <end position="133"/>
    </location>
</feature>
<dbReference type="InParanoid" id="A0A0C3PM15"/>
<feature type="region of interest" description="Disordered" evidence="1">
    <location>
        <begin position="102"/>
        <end position="142"/>
    </location>
</feature>
<proteinExistence type="predicted"/>
<dbReference type="PANTHER" id="PTHR28159:SF1">
    <property type="entry name" value="TRAFFICKING PROTEIN PARTICLE COMPLEX II-SPECIFIC SUBUNIT 65"/>
    <property type="match status" value="1"/>
</dbReference>
<evidence type="ECO:0008006" key="4">
    <source>
        <dbReference type="Google" id="ProtNLM"/>
    </source>
</evidence>
<dbReference type="GO" id="GO:1990071">
    <property type="term" value="C:TRAPPII protein complex"/>
    <property type="evidence" value="ECO:0007669"/>
    <property type="project" value="InterPro"/>
</dbReference>
<sequence>MSEPSFETLFGACLLEVVVPNTSIDFPKRQDLVDDWLTALQERQADRKHAFFDEQLRLFLIIKINLPPNPPHESRGLPPLLIHFLRHIQVSLDATYISRKSAETPVTPRADQVTGPPRSSSVGLSNPRPTSLHPSIFPPTTPNPIPSTAEADKKYVQSEGALLLSSIWGQGPVEHSGEKFAVFFSHSRREWVAVYQLFLNVSFLRLPFTGPLLCLTISATLREKPLPLSQTKHPLVAFLLQEDMMPWQDVIVHRPSIESDDPLDIDYELNTLKEVNLLDGLATGSSHSSKSELLDLPSTRLGDVTRRQLFCLPPVFSLERTSQGINTVRGPHHVLRKSFRVVLEMASGFRVRMRTVFAPHILLPTDQSTLENVVKNGDEEWEAGNSERTIVLCIEIENSGEYDSDVGFSLERVDVKIGGDGATTKLVGWGEAARHSNSDERTFPLFLKPKEQYNLLYMVSFLNADNQDDISFTAPSAKLGVLQRAVTISVHGRPYISNFLLDEGKGSNVLTYLTRAFSSRWNCILDMSSRPREGAAQWQGSSSGTRSTLPELPSPFPGAFPSAIVPPPTTRPVPQAVAGKRLAMRSDITALHIAGPLSSLPRDQSSFPISVNQTPPSVSLQRSSDFPHLTSSVPPPTPAMRGLSEARPQGIAAPATPALTVGQGVNSISGLMGSRQGIFRASTSIESRTEQDSLVLHTTSPACIGRSNATGDAPISSVEPIIVSVGLIPNDDPSKLLGQRKIFVSDMFTLDIFVFNQSSWTRRFEVSYPNANLDQRRKIVQDRVNMIALDELKSTVIPPGILPLQNRVRVG</sequence>
<dbReference type="InterPro" id="IPR024662">
    <property type="entry name" value="Trs65"/>
</dbReference>
<protein>
    <recommendedName>
        <fullName evidence="4">TRAPP trafficking subunit Trs65-domain-containing protein</fullName>
    </recommendedName>
</protein>
<dbReference type="PANTHER" id="PTHR28159">
    <property type="entry name" value="TRAFFICKING PROTEIN PARTICLE COMPLEX II-SPECIFIC SUBUNIT 65"/>
    <property type="match status" value="1"/>
</dbReference>
<dbReference type="GO" id="GO:0005802">
    <property type="term" value="C:trans-Golgi network"/>
    <property type="evidence" value="ECO:0007669"/>
    <property type="project" value="TreeGrafter"/>
</dbReference>
<gene>
    <name evidence="2" type="ORF">M404DRAFT_21897</name>
</gene>
<dbReference type="OrthoDB" id="24630at2759"/>
<reference evidence="3" key="2">
    <citation type="submission" date="2015-01" db="EMBL/GenBank/DDBJ databases">
        <title>Evolutionary Origins and Diversification of the Mycorrhizal Mutualists.</title>
        <authorList>
            <consortium name="DOE Joint Genome Institute"/>
            <consortium name="Mycorrhizal Genomics Consortium"/>
            <person name="Kohler A."/>
            <person name="Kuo A."/>
            <person name="Nagy L.G."/>
            <person name="Floudas D."/>
            <person name="Copeland A."/>
            <person name="Barry K.W."/>
            <person name="Cichocki N."/>
            <person name="Veneault-Fourrey C."/>
            <person name="LaButti K."/>
            <person name="Lindquist E.A."/>
            <person name="Lipzen A."/>
            <person name="Lundell T."/>
            <person name="Morin E."/>
            <person name="Murat C."/>
            <person name="Riley R."/>
            <person name="Ohm R."/>
            <person name="Sun H."/>
            <person name="Tunlid A."/>
            <person name="Henrissat B."/>
            <person name="Grigoriev I.V."/>
            <person name="Hibbett D.S."/>
            <person name="Martin F."/>
        </authorList>
    </citation>
    <scope>NUCLEOTIDE SEQUENCE [LARGE SCALE GENOMIC DNA]</scope>
    <source>
        <strain evidence="3">Marx 270</strain>
    </source>
</reference>
<reference evidence="2 3" key="1">
    <citation type="submission" date="2014-04" db="EMBL/GenBank/DDBJ databases">
        <authorList>
            <consortium name="DOE Joint Genome Institute"/>
            <person name="Kuo A."/>
            <person name="Kohler A."/>
            <person name="Costa M.D."/>
            <person name="Nagy L.G."/>
            <person name="Floudas D."/>
            <person name="Copeland A."/>
            <person name="Barry K.W."/>
            <person name="Cichocki N."/>
            <person name="Veneault-Fourrey C."/>
            <person name="LaButti K."/>
            <person name="Lindquist E.A."/>
            <person name="Lipzen A."/>
            <person name="Lundell T."/>
            <person name="Morin E."/>
            <person name="Murat C."/>
            <person name="Sun H."/>
            <person name="Tunlid A."/>
            <person name="Henrissat B."/>
            <person name="Grigoriev I.V."/>
            <person name="Hibbett D.S."/>
            <person name="Martin F."/>
            <person name="Nordberg H.P."/>
            <person name="Cantor M.N."/>
            <person name="Hua S.X."/>
        </authorList>
    </citation>
    <scope>NUCLEOTIDE SEQUENCE [LARGE SCALE GENOMIC DNA]</scope>
    <source>
        <strain evidence="2 3">Marx 270</strain>
    </source>
</reference>